<accession>A0AAJ0C378</accession>
<evidence type="ECO:0000256" key="8">
    <source>
        <dbReference type="SAM" id="Phobius"/>
    </source>
</evidence>
<dbReference type="GO" id="GO:0005506">
    <property type="term" value="F:iron ion binding"/>
    <property type="evidence" value="ECO:0007669"/>
    <property type="project" value="InterPro"/>
</dbReference>
<proteinExistence type="inferred from homology"/>
<dbReference type="GO" id="GO:0020037">
    <property type="term" value="F:heme binding"/>
    <property type="evidence" value="ECO:0007669"/>
    <property type="project" value="InterPro"/>
</dbReference>
<keyword evidence="5 7" id="KW-0503">Monooxygenase</keyword>
<evidence type="ECO:0000256" key="6">
    <source>
        <dbReference type="PIRSR" id="PIRSR602403-1"/>
    </source>
</evidence>
<gene>
    <name evidence="9" type="ORF">QBC33DRAFT_450446</name>
</gene>
<dbReference type="GO" id="GO:0016705">
    <property type="term" value="F:oxidoreductase activity, acting on paired donors, with incorporation or reduction of molecular oxygen"/>
    <property type="evidence" value="ECO:0007669"/>
    <property type="project" value="InterPro"/>
</dbReference>
<dbReference type="RefSeq" id="XP_060284085.1">
    <property type="nucleotide sequence ID" value="XM_060424562.1"/>
</dbReference>
<keyword evidence="6 7" id="KW-0349">Heme</keyword>
<dbReference type="PANTHER" id="PTHR47582">
    <property type="entry name" value="P450, PUTATIVE (EUROFUNG)-RELATED"/>
    <property type="match status" value="1"/>
</dbReference>
<keyword evidence="8" id="KW-0472">Membrane</keyword>
<name>A0AAJ0C378_9PEZI</name>
<evidence type="ECO:0000313" key="10">
    <source>
        <dbReference type="Proteomes" id="UP001244011"/>
    </source>
</evidence>
<evidence type="ECO:0000313" key="9">
    <source>
        <dbReference type="EMBL" id="KAK1767872.1"/>
    </source>
</evidence>
<evidence type="ECO:0000256" key="5">
    <source>
        <dbReference type="ARBA" id="ARBA00023033"/>
    </source>
</evidence>
<dbReference type="InterPro" id="IPR002403">
    <property type="entry name" value="Cyt_P450_E_grp-IV"/>
</dbReference>
<dbReference type="InterPro" id="IPR053007">
    <property type="entry name" value="CYP450_monoxygenase_sec-met"/>
</dbReference>
<sequence length="510" mass="56675">MAVALMAFLPYLSNPRLDPSEPPLVKPRVPLVGHLLGLMTSRVSYFSQLYERTNLPIATLPIMNKKLYVIFSAPLQQSAMRSKNMEPEAFTANFIPRIFGIKQGTLDAMLGRDGIHESMSGPMQRVFQTTLSGDALHDLTLSTMDCVADTLNIIGGRGLEVPNLYMWLREVMSYATSVGLFGRENNPYGKDPTVIDAQWDFADYMAPLMLGILPSIVARSAHLARTKVSNALEPYYRQQLDQDSQTSAFVRTRTNLIRQYGLPIDEISKNEVSVMLAATSNTIPILFWYISNIFLRPDLIRDLRSELTQALELQRPSGTEAIITIKLAHLETKCPLLTSCYRESVRLASQIITFRQAREDTVVTDGGSGGGRSYLLRAGSTVMMPARAVHRHRPIWGADADEFDARRFVVGDDDDEGDAEGRRRLRKVAWVPFGGGRHLCPGRRFALAENLGFAAVLVLGFEVVGLLAERIRMVESRMGEAAKPAGGWEGGPVVVGRREGWEGVTWKFAL</sequence>
<dbReference type="Gene3D" id="1.10.630.10">
    <property type="entry name" value="Cytochrome P450"/>
    <property type="match status" value="1"/>
</dbReference>
<keyword evidence="4 6" id="KW-0408">Iron</keyword>
<keyword evidence="7" id="KW-0560">Oxidoreductase</keyword>
<evidence type="ECO:0000256" key="2">
    <source>
        <dbReference type="ARBA" id="ARBA00010617"/>
    </source>
</evidence>
<dbReference type="InterPro" id="IPR036396">
    <property type="entry name" value="Cyt_P450_sf"/>
</dbReference>
<protein>
    <submittedName>
        <fullName evidence="9">Cytochrome P450</fullName>
    </submittedName>
</protein>
<dbReference type="Proteomes" id="UP001244011">
    <property type="component" value="Unassembled WGS sequence"/>
</dbReference>
<dbReference type="PANTHER" id="PTHR47582:SF1">
    <property type="entry name" value="P450, PUTATIVE (EUROFUNG)-RELATED"/>
    <property type="match status" value="1"/>
</dbReference>
<organism evidence="9 10">
    <name type="scientific">Phialemonium atrogriseum</name>
    <dbReference type="NCBI Taxonomy" id="1093897"/>
    <lineage>
        <taxon>Eukaryota</taxon>
        <taxon>Fungi</taxon>
        <taxon>Dikarya</taxon>
        <taxon>Ascomycota</taxon>
        <taxon>Pezizomycotina</taxon>
        <taxon>Sordariomycetes</taxon>
        <taxon>Sordariomycetidae</taxon>
        <taxon>Cephalothecales</taxon>
        <taxon>Cephalothecaceae</taxon>
        <taxon>Phialemonium</taxon>
    </lineage>
</organism>
<dbReference type="PROSITE" id="PS00086">
    <property type="entry name" value="CYTOCHROME_P450"/>
    <property type="match status" value="1"/>
</dbReference>
<keyword evidence="8" id="KW-1133">Transmembrane helix</keyword>
<dbReference type="GO" id="GO:0004497">
    <property type="term" value="F:monooxygenase activity"/>
    <property type="evidence" value="ECO:0007669"/>
    <property type="project" value="UniProtKB-KW"/>
</dbReference>
<reference evidence="9" key="1">
    <citation type="submission" date="2023-06" db="EMBL/GenBank/DDBJ databases">
        <title>Genome-scale phylogeny and comparative genomics of the fungal order Sordariales.</title>
        <authorList>
            <consortium name="Lawrence Berkeley National Laboratory"/>
            <person name="Hensen N."/>
            <person name="Bonometti L."/>
            <person name="Westerberg I."/>
            <person name="Brannstrom I.O."/>
            <person name="Guillou S."/>
            <person name="Cros-Aarteil S."/>
            <person name="Calhoun S."/>
            <person name="Haridas S."/>
            <person name="Kuo A."/>
            <person name="Mondo S."/>
            <person name="Pangilinan J."/>
            <person name="Riley R."/>
            <person name="Labutti K."/>
            <person name="Andreopoulos B."/>
            <person name="Lipzen A."/>
            <person name="Chen C."/>
            <person name="Yanf M."/>
            <person name="Daum C."/>
            <person name="Ng V."/>
            <person name="Clum A."/>
            <person name="Steindorff A."/>
            <person name="Ohm R."/>
            <person name="Martin F."/>
            <person name="Silar P."/>
            <person name="Natvig D."/>
            <person name="Lalanne C."/>
            <person name="Gautier V."/>
            <person name="Ament-Velasquez S.L."/>
            <person name="Kruys A."/>
            <person name="Hutchinson M.I."/>
            <person name="Powell A.J."/>
            <person name="Barry K."/>
            <person name="Miller A.N."/>
            <person name="Grigoriev I.V."/>
            <person name="Debuchy R."/>
            <person name="Gladieux P."/>
            <person name="Thoren M.H."/>
            <person name="Johannesson H."/>
        </authorList>
    </citation>
    <scope>NUCLEOTIDE SEQUENCE</scope>
    <source>
        <strain evidence="9">8032-3</strain>
    </source>
</reference>
<keyword evidence="10" id="KW-1185">Reference proteome</keyword>
<dbReference type="AlphaFoldDB" id="A0AAJ0C378"/>
<dbReference type="EMBL" id="MU839007">
    <property type="protein sequence ID" value="KAK1767872.1"/>
    <property type="molecule type" value="Genomic_DNA"/>
</dbReference>
<evidence type="ECO:0000256" key="4">
    <source>
        <dbReference type="ARBA" id="ARBA00023004"/>
    </source>
</evidence>
<feature type="binding site" description="axial binding residue" evidence="6">
    <location>
        <position position="440"/>
    </location>
    <ligand>
        <name>heme</name>
        <dbReference type="ChEBI" id="CHEBI:30413"/>
    </ligand>
    <ligandPart>
        <name>Fe</name>
        <dbReference type="ChEBI" id="CHEBI:18248"/>
    </ligandPart>
</feature>
<evidence type="ECO:0000256" key="1">
    <source>
        <dbReference type="ARBA" id="ARBA00001971"/>
    </source>
</evidence>
<dbReference type="InterPro" id="IPR017972">
    <property type="entry name" value="Cyt_P450_CS"/>
</dbReference>
<keyword evidence="3 6" id="KW-0479">Metal-binding</keyword>
<evidence type="ECO:0000256" key="3">
    <source>
        <dbReference type="ARBA" id="ARBA00022723"/>
    </source>
</evidence>
<feature type="transmembrane region" description="Helical" evidence="8">
    <location>
        <begin position="451"/>
        <end position="468"/>
    </location>
</feature>
<dbReference type="InterPro" id="IPR001128">
    <property type="entry name" value="Cyt_P450"/>
</dbReference>
<comment type="caution">
    <text evidence="9">The sequence shown here is derived from an EMBL/GenBank/DDBJ whole genome shotgun (WGS) entry which is preliminary data.</text>
</comment>
<comment type="cofactor">
    <cofactor evidence="1 6">
        <name>heme</name>
        <dbReference type="ChEBI" id="CHEBI:30413"/>
    </cofactor>
</comment>
<dbReference type="Pfam" id="PF00067">
    <property type="entry name" value="p450"/>
    <property type="match status" value="1"/>
</dbReference>
<comment type="similarity">
    <text evidence="2 7">Belongs to the cytochrome P450 family.</text>
</comment>
<keyword evidence="8" id="KW-0812">Transmembrane</keyword>
<dbReference type="PRINTS" id="PR00465">
    <property type="entry name" value="EP450IV"/>
</dbReference>
<dbReference type="SUPFAM" id="SSF48264">
    <property type="entry name" value="Cytochrome P450"/>
    <property type="match status" value="1"/>
</dbReference>
<evidence type="ECO:0000256" key="7">
    <source>
        <dbReference type="RuleBase" id="RU000461"/>
    </source>
</evidence>
<dbReference type="GeneID" id="85307749"/>
<dbReference type="CDD" id="cd11040">
    <property type="entry name" value="CYP7_CYP8-like"/>
    <property type="match status" value="1"/>
</dbReference>